<name>G5KET0_9STRE</name>
<dbReference type="PANTHER" id="PTHR41313">
    <property type="entry name" value="ADENINE-SPECIFIC METHYLTRANSFERASE"/>
    <property type="match status" value="1"/>
</dbReference>
<keyword evidence="3" id="KW-1185">Reference proteome</keyword>
<dbReference type="AlphaFoldDB" id="G5KET0"/>
<dbReference type="STRING" id="764291.STRUR_2139"/>
<keyword evidence="2" id="KW-0489">Methyltransferase</keyword>
<evidence type="ECO:0000313" key="2">
    <source>
        <dbReference type="EMBL" id="EHJ56910.1"/>
    </source>
</evidence>
<dbReference type="GO" id="GO:0032259">
    <property type="term" value="P:methylation"/>
    <property type="evidence" value="ECO:0007669"/>
    <property type="project" value="UniProtKB-KW"/>
</dbReference>
<accession>G5KET0</accession>
<protein>
    <submittedName>
        <fullName evidence="2">N-6 DNA Methylase</fullName>
    </submittedName>
</protein>
<dbReference type="InterPro" id="IPR029063">
    <property type="entry name" value="SAM-dependent_MTases_sf"/>
</dbReference>
<dbReference type="Gene3D" id="3.40.50.150">
    <property type="entry name" value="Vaccinia Virus protein VP39"/>
    <property type="match status" value="1"/>
</dbReference>
<dbReference type="CDD" id="cd02440">
    <property type="entry name" value="AdoMet_MTases"/>
    <property type="match status" value="1"/>
</dbReference>
<dbReference type="PANTHER" id="PTHR41313:SF1">
    <property type="entry name" value="DNA METHYLASE ADENINE-SPECIFIC DOMAIN-CONTAINING PROTEIN"/>
    <property type="match status" value="1"/>
</dbReference>
<dbReference type="Pfam" id="PF02384">
    <property type="entry name" value="N6_Mtase"/>
    <property type="match status" value="1"/>
</dbReference>
<dbReference type="GO" id="GO:0003677">
    <property type="term" value="F:DNA binding"/>
    <property type="evidence" value="ECO:0007669"/>
    <property type="project" value="InterPro"/>
</dbReference>
<comment type="caution">
    <text evidence="2">The sequence shown here is derived from an EMBL/GenBank/DDBJ whole genome shotgun (WGS) entry which is preliminary data.</text>
</comment>
<dbReference type="GO" id="GO:0008170">
    <property type="term" value="F:N-methyltransferase activity"/>
    <property type="evidence" value="ECO:0007669"/>
    <property type="project" value="InterPro"/>
</dbReference>
<dbReference type="RefSeq" id="WP_006739646.1">
    <property type="nucleotide sequence ID" value="NZ_AEUZ02000001.1"/>
</dbReference>
<dbReference type="SUPFAM" id="SSF53335">
    <property type="entry name" value="S-adenosyl-L-methionine-dependent methyltransferases"/>
    <property type="match status" value="1"/>
</dbReference>
<sequence length="315" mass="35911">MNFEKIEQAYEIILENSQLIQNQLNTHIYDAIIEQNSYFLGAKTDNKTINKNNDILKTLALTSEEWQRVFQFIFIKAGQTEKLQANHQFTPDTIGFLFVFLIDSLTKGKESLDIIEIGSGTGNLAQTILNYSQNNLNYLGIEIDDLLIDLSASIAEIMSSSTQFIQGDAVRPHILKESDFIIADLPIGYYPNDEIAARYEVASSKEHTYAHHLLMEQSLKYLKKDGFAIMLAPTDLLASQQSDLLKSWLKGYASIQAVIALPENLFGNSYMTKSIYILQKQQKSLKETFVFPLSDITNPESLNYFMESFRKWNQD</sequence>
<dbReference type="Proteomes" id="UP000005388">
    <property type="component" value="Unassembled WGS sequence"/>
</dbReference>
<organism evidence="2 3">
    <name type="scientific">Streptococcus urinalis 2285-97</name>
    <dbReference type="NCBI Taxonomy" id="764291"/>
    <lineage>
        <taxon>Bacteria</taxon>
        <taxon>Bacillati</taxon>
        <taxon>Bacillota</taxon>
        <taxon>Bacilli</taxon>
        <taxon>Lactobacillales</taxon>
        <taxon>Streptococcaceae</taxon>
        <taxon>Streptococcus</taxon>
    </lineage>
</organism>
<dbReference type="InterPro" id="IPR052933">
    <property type="entry name" value="DNA_Protect_Modify"/>
</dbReference>
<gene>
    <name evidence="2" type="ORF">STRUR_2139</name>
</gene>
<proteinExistence type="predicted"/>
<reference evidence="2 3" key="1">
    <citation type="journal article" date="2014" name="Int. J. Syst. Evol. Microbiol.">
        <title>Phylogenomics and the dynamic genome evolution of the genus Streptococcus.</title>
        <authorList>
            <consortium name="The Broad Institute Genome Sequencing Platform"/>
            <person name="Richards V.P."/>
            <person name="Palmer S.R."/>
            <person name="Pavinski Bitar P.D."/>
            <person name="Qin X."/>
            <person name="Weinstock G.M."/>
            <person name="Highlander S.K."/>
            <person name="Town C.D."/>
            <person name="Burne R.A."/>
            <person name="Stanhope M.J."/>
        </authorList>
    </citation>
    <scope>NUCLEOTIDE SEQUENCE [LARGE SCALE GENOMIC DNA]</scope>
    <source>
        <strain evidence="2 3">2285-97</strain>
    </source>
</reference>
<dbReference type="eggNOG" id="COG0827">
    <property type="taxonomic scope" value="Bacteria"/>
</dbReference>
<keyword evidence="2" id="KW-0808">Transferase</keyword>
<dbReference type="EMBL" id="AEUZ02000001">
    <property type="protein sequence ID" value="EHJ56910.1"/>
    <property type="molecule type" value="Genomic_DNA"/>
</dbReference>
<evidence type="ECO:0000259" key="1">
    <source>
        <dbReference type="Pfam" id="PF02384"/>
    </source>
</evidence>
<feature type="domain" description="DNA methylase adenine-specific" evidence="1">
    <location>
        <begin position="69"/>
        <end position="288"/>
    </location>
</feature>
<dbReference type="InterPro" id="IPR003356">
    <property type="entry name" value="DNA_methylase_A-5"/>
</dbReference>
<evidence type="ECO:0000313" key="3">
    <source>
        <dbReference type="Proteomes" id="UP000005388"/>
    </source>
</evidence>